<proteinExistence type="predicted"/>
<dbReference type="EMBL" id="ML179136">
    <property type="protein sequence ID" value="THU98451.1"/>
    <property type="molecule type" value="Genomic_DNA"/>
</dbReference>
<protein>
    <submittedName>
        <fullName evidence="2">Uncharacterized protein</fullName>
    </submittedName>
</protein>
<dbReference type="OrthoDB" id="3028440at2759"/>
<evidence type="ECO:0000256" key="1">
    <source>
        <dbReference type="SAM" id="MobiDB-lite"/>
    </source>
</evidence>
<evidence type="ECO:0000313" key="3">
    <source>
        <dbReference type="Proteomes" id="UP000297245"/>
    </source>
</evidence>
<gene>
    <name evidence="2" type="ORF">K435DRAFT_884485</name>
</gene>
<evidence type="ECO:0000313" key="2">
    <source>
        <dbReference type="EMBL" id="THU98451.1"/>
    </source>
</evidence>
<feature type="compositionally biased region" description="Polar residues" evidence="1">
    <location>
        <begin position="236"/>
        <end position="245"/>
    </location>
</feature>
<dbReference type="Proteomes" id="UP000297245">
    <property type="component" value="Unassembled WGS sequence"/>
</dbReference>
<dbReference type="AlphaFoldDB" id="A0A4S8M8L9"/>
<organism evidence="2 3">
    <name type="scientific">Dendrothele bispora (strain CBS 962.96)</name>
    <dbReference type="NCBI Taxonomy" id="1314807"/>
    <lineage>
        <taxon>Eukaryota</taxon>
        <taxon>Fungi</taxon>
        <taxon>Dikarya</taxon>
        <taxon>Basidiomycota</taxon>
        <taxon>Agaricomycotina</taxon>
        <taxon>Agaricomycetes</taxon>
        <taxon>Agaricomycetidae</taxon>
        <taxon>Agaricales</taxon>
        <taxon>Agaricales incertae sedis</taxon>
        <taxon>Dendrothele</taxon>
    </lineage>
</organism>
<keyword evidence="3" id="KW-1185">Reference proteome</keyword>
<sequence>MNHPMRLFAMDWSNPLVWKHIHIYPELSPVISETWQAQKWLHEVDPNELPPIEGGQVHADILRVTSQETSESGLFCTIHSQQDQIPAQSLAQNILKIQATYGKGLKFSGLKSVTLNRSQITPPGFRVTQSYTAEVNVLEYIRCLISYASSFRPEVIHSLFPTVHLWHKSSFTSSLWETTLINGVEKARCKPCQDTAFRRKDNCRRHEKTVTHQDHLNAFRQRHTQQPEETSAQDKWITNPSSGNESPPDYPRHLDLI</sequence>
<name>A0A4S8M8L9_DENBC</name>
<reference evidence="2 3" key="1">
    <citation type="journal article" date="2019" name="Nat. Ecol. Evol.">
        <title>Megaphylogeny resolves global patterns of mushroom evolution.</title>
        <authorList>
            <person name="Varga T."/>
            <person name="Krizsan K."/>
            <person name="Foldi C."/>
            <person name="Dima B."/>
            <person name="Sanchez-Garcia M."/>
            <person name="Sanchez-Ramirez S."/>
            <person name="Szollosi G.J."/>
            <person name="Szarkandi J.G."/>
            <person name="Papp V."/>
            <person name="Albert L."/>
            <person name="Andreopoulos W."/>
            <person name="Angelini C."/>
            <person name="Antonin V."/>
            <person name="Barry K.W."/>
            <person name="Bougher N.L."/>
            <person name="Buchanan P."/>
            <person name="Buyck B."/>
            <person name="Bense V."/>
            <person name="Catcheside P."/>
            <person name="Chovatia M."/>
            <person name="Cooper J."/>
            <person name="Damon W."/>
            <person name="Desjardin D."/>
            <person name="Finy P."/>
            <person name="Geml J."/>
            <person name="Haridas S."/>
            <person name="Hughes K."/>
            <person name="Justo A."/>
            <person name="Karasinski D."/>
            <person name="Kautmanova I."/>
            <person name="Kiss B."/>
            <person name="Kocsube S."/>
            <person name="Kotiranta H."/>
            <person name="LaButti K.M."/>
            <person name="Lechner B.E."/>
            <person name="Liimatainen K."/>
            <person name="Lipzen A."/>
            <person name="Lukacs Z."/>
            <person name="Mihaltcheva S."/>
            <person name="Morgado L.N."/>
            <person name="Niskanen T."/>
            <person name="Noordeloos M.E."/>
            <person name="Ohm R.A."/>
            <person name="Ortiz-Santana B."/>
            <person name="Ovrebo C."/>
            <person name="Racz N."/>
            <person name="Riley R."/>
            <person name="Savchenko A."/>
            <person name="Shiryaev A."/>
            <person name="Soop K."/>
            <person name="Spirin V."/>
            <person name="Szebenyi C."/>
            <person name="Tomsovsky M."/>
            <person name="Tulloss R.E."/>
            <person name="Uehling J."/>
            <person name="Grigoriev I.V."/>
            <person name="Vagvolgyi C."/>
            <person name="Papp T."/>
            <person name="Martin F.M."/>
            <person name="Miettinen O."/>
            <person name="Hibbett D.S."/>
            <person name="Nagy L.G."/>
        </authorList>
    </citation>
    <scope>NUCLEOTIDE SEQUENCE [LARGE SCALE GENOMIC DNA]</scope>
    <source>
        <strain evidence="2 3">CBS 962.96</strain>
    </source>
</reference>
<accession>A0A4S8M8L9</accession>
<feature type="region of interest" description="Disordered" evidence="1">
    <location>
        <begin position="214"/>
        <end position="257"/>
    </location>
</feature>